<dbReference type="PATRIC" id="fig|2287.9.peg.1748"/>
<dbReference type="AlphaFoldDB" id="A0A157T196"/>
<dbReference type="EMBL" id="LT549890">
    <property type="protein sequence ID" value="SAI85223.1"/>
    <property type="molecule type" value="Genomic_DNA"/>
</dbReference>
<protein>
    <submittedName>
        <fullName evidence="1">ORF1 in transposon ISC1229</fullName>
    </submittedName>
</protein>
<sequence length="77" mass="9091">MVTSKGRVRKFTNNEKGYEEILTMKPNIIVIEPTGVYSTRPCQYFKERGVKVLLVSLVMERKGRKGKENRFLRRRKT</sequence>
<organism evidence="1 2">
    <name type="scientific">Saccharolobus solfataricus</name>
    <name type="common">Sulfolobus solfataricus</name>
    <dbReference type="NCBI Taxonomy" id="2287"/>
    <lineage>
        <taxon>Archaea</taxon>
        <taxon>Thermoproteota</taxon>
        <taxon>Thermoprotei</taxon>
        <taxon>Sulfolobales</taxon>
        <taxon>Sulfolobaceae</taxon>
        <taxon>Saccharolobus</taxon>
    </lineage>
</organism>
<gene>
    <name evidence="1" type="ORF">SSOP1_1669</name>
</gene>
<dbReference type="Proteomes" id="UP000076770">
    <property type="component" value="Chromosome i"/>
</dbReference>
<evidence type="ECO:0000313" key="2">
    <source>
        <dbReference type="Proteomes" id="UP000076770"/>
    </source>
</evidence>
<proteinExistence type="predicted"/>
<accession>A0A157T196</accession>
<evidence type="ECO:0000313" key="1">
    <source>
        <dbReference type="EMBL" id="SAI85223.1"/>
    </source>
</evidence>
<reference evidence="2" key="1">
    <citation type="submission" date="2016-04" db="EMBL/GenBank/DDBJ databases">
        <authorList>
            <person name="Shah S.A."/>
            <person name="Garrett R.A."/>
        </authorList>
    </citation>
    <scope>NUCLEOTIDE SEQUENCE [LARGE SCALE GENOMIC DNA]</scope>
    <source>
        <strain evidence="2">ATCC 35091 / DSM 1616 / JCM 8930 / NBRC 15331 / P1</strain>
    </source>
</reference>
<name>A0A157T196_SACSO</name>